<dbReference type="RefSeq" id="WP_284319345.1">
    <property type="nucleotide sequence ID" value="NZ_BSOB01000005.1"/>
</dbReference>
<dbReference type="InterPro" id="IPR003439">
    <property type="entry name" value="ABC_transporter-like_ATP-bd"/>
</dbReference>
<comment type="caution">
    <text evidence="3">The sequence shown here is derived from an EMBL/GenBank/DDBJ whole genome shotgun (WGS) entry which is preliminary data.</text>
</comment>
<dbReference type="Gene3D" id="3.40.50.300">
    <property type="entry name" value="P-loop containing nucleotide triphosphate hydrolases"/>
    <property type="match status" value="1"/>
</dbReference>
<proteinExistence type="predicted"/>
<accession>A0ABQ5XIP8</accession>
<organism evidence="3 4">
    <name type="scientific">Dyella acidisoli</name>
    <dbReference type="NCBI Taxonomy" id="1867834"/>
    <lineage>
        <taxon>Bacteria</taxon>
        <taxon>Pseudomonadati</taxon>
        <taxon>Pseudomonadota</taxon>
        <taxon>Gammaproteobacteria</taxon>
        <taxon>Lysobacterales</taxon>
        <taxon>Rhodanobacteraceae</taxon>
        <taxon>Dyella</taxon>
    </lineage>
</organism>
<protein>
    <recommendedName>
        <fullName evidence="2">ABC transporter domain-containing protein</fullName>
    </recommendedName>
</protein>
<dbReference type="PANTHER" id="PTHR24221:SF606">
    <property type="entry name" value="COLICIN V SECRETION-PROCESSING ATP-BINDING PROTEIN"/>
    <property type="match status" value="1"/>
</dbReference>
<feature type="domain" description="ABC transporter" evidence="2">
    <location>
        <begin position="55"/>
        <end position="131"/>
    </location>
</feature>
<feature type="transmembrane region" description="Helical" evidence="1">
    <location>
        <begin position="31"/>
        <end position="54"/>
    </location>
</feature>
<dbReference type="Pfam" id="PF00005">
    <property type="entry name" value="ABC_tran"/>
    <property type="match status" value="1"/>
</dbReference>
<sequence>MEVTFRREVLEAQFSDSLGAIEIVSPLRRQALAGLIGSLTVALIALLCYCKLVVATMQEGHLFAGSIAENISFFDEHATKQNIEDAAELASIHGGIVARSMGSMLSGGQRIPLARALYRKPKLLLLDEATSSLDIQHEGMMNEAIRALPMTRVIIAHRRETFGSADRILLLGTRHENHEIEDITAALKTEPVSATPVMA</sequence>
<dbReference type="InterPro" id="IPR027417">
    <property type="entry name" value="P-loop_NTPase"/>
</dbReference>
<evidence type="ECO:0000256" key="1">
    <source>
        <dbReference type="SAM" id="Phobius"/>
    </source>
</evidence>
<dbReference type="SUPFAM" id="SSF52540">
    <property type="entry name" value="P-loop containing nucleoside triphosphate hydrolases"/>
    <property type="match status" value="1"/>
</dbReference>
<keyword evidence="1" id="KW-0472">Membrane</keyword>
<dbReference type="InterPro" id="IPR039421">
    <property type="entry name" value="Type_1_exporter"/>
</dbReference>
<evidence type="ECO:0000313" key="4">
    <source>
        <dbReference type="Proteomes" id="UP001156670"/>
    </source>
</evidence>
<dbReference type="Proteomes" id="UP001156670">
    <property type="component" value="Unassembled WGS sequence"/>
</dbReference>
<reference evidence="4" key="1">
    <citation type="journal article" date="2019" name="Int. J. Syst. Evol. Microbiol.">
        <title>The Global Catalogue of Microorganisms (GCM) 10K type strain sequencing project: providing services to taxonomists for standard genome sequencing and annotation.</title>
        <authorList>
            <consortium name="The Broad Institute Genomics Platform"/>
            <consortium name="The Broad Institute Genome Sequencing Center for Infectious Disease"/>
            <person name="Wu L."/>
            <person name="Ma J."/>
        </authorList>
    </citation>
    <scope>NUCLEOTIDE SEQUENCE [LARGE SCALE GENOMIC DNA]</scope>
    <source>
        <strain evidence="4">NBRC 111980</strain>
    </source>
</reference>
<keyword evidence="1" id="KW-1133">Transmembrane helix</keyword>
<name>A0ABQ5XIP8_9GAMM</name>
<evidence type="ECO:0000313" key="3">
    <source>
        <dbReference type="EMBL" id="GLQ91580.1"/>
    </source>
</evidence>
<evidence type="ECO:0000259" key="2">
    <source>
        <dbReference type="Pfam" id="PF00005"/>
    </source>
</evidence>
<gene>
    <name evidence="3" type="ORF">GCM10007901_05300</name>
</gene>
<dbReference type="EMBL" id="BSOB01000005">
    <property type="protein sequence ID" value="GLQ91580.1"/>
    <property type="molecule type" value="Genomic_DNA"/>
</dbReference>
<keyword evidence="4" id="KW-1185">Reference proteome</keyword>
<dbReference type="PANTHER" id="PTHR24221">
    <property type="entry name" value="ATP-BINDING CASSETTE SUB-FAMILY B"/>
    <property type="match status" value="1"/>
</dbReference>
<keyword evidence="1" id="KW-0812">Transmembrane</keyword>